<evidence type="ECO:0000256" key="1">
    <source>
        <dbReference type="ARBA" id="ARBA00001973"/>
    </source>
</evidence>
<evidence type="ECO:0000256" key="11">
    <source>
        <dbReference type="ARBA" id="ARBA00023326"/>
    </source>
</evidence>
<reference evidence="17 18" key="1">
    <citation type="submission" date="2019-06" db="EMBL/GenBank/DDBJ databases">
        <authorList>
            <person name="Broberg M."/>
        </authorList>
    </citation>
    <scope>NUCLEOTIDE SEQUENCE [LARGE SCALE GENOMIC DNA]</scope>
</reference>
<dbReference type="Proteomes" id="UP000766486">
    <property type="component" value="Unassembled WGS sequence"/>
</dbReference>
<dbReference type="InterPro" id="IPR049892">
    <property type="entry name" value="AA9"/>
</dbReference>
<evidence type="ECO:0000256" key="16">
    <source>
        <dbReference type="SAM" id="SignalP"/>
    </source>
</evidence>
<evidence type="ECO:0000256" key="15">
    <source>
        <dbReference type="SAM" id="MobiDB-lite"/>
    </source>
</evidence>
<comment type="catalytic activity">
    <reaction evidence="13">
        <text>[(1-&gt;4)-beta-D-glucosyl]n+m + reduced acceptor + O2 = 4-dehydro-beta-D-glucosyl-[(1-&gt;4)-beta-D-glucosyl]n-1 + [(1-&gt;4)-beta-D-glucosyl]m + acceptor + H2O.</text>
        <dbReference type="EC" id="1.14.99.56"/>
    </reaction>
</comment>
<evidence type="ECO:0000256" key="13">
    <source>
        <dbReference type="ARBA" id="ARBA00045077"/>
    </source>
</evidence>
<keyword evidence="18" id="KW-1185">Reference proteome</keyword>
<organism evidence="17 18">
    <name type="scientific">Bionectria ochroleuca</name>
    <name type="common">Gliocladium roseum</name>
    <dbReference type="NCBI Taxonomy" id="29856"/>
    <lineage>
        <taxon>Eukaryota</taxon>
        <taxon>Fungi</taxon>
        <taxon>Dikarya</taxon>
        <taxon>Ascomycota</taxon>
        <taxon>Pezizomycotina</taxon>
        <taxon>Sordariomycetes</taxon>
        <taxon>Hypocreomycetidae</taxon>
        <taxon>Hypocreales</taxon>
        <taxon>Bionectriaceae</taxon>
        <taxon>Clonostachys</taxon>
    </lineage>
</organism>
<keyword evidence="5 16" id="KW-0732">Signal</keyword>
<keyword evidence="3" id="KW-0964">Secreted</keyword>
<comment type="similarity">
    <text evidence="12">Belongs to the polysaccharide monooxygenase AA9 family.</text>
</comment>
<evidence type="ECO:0000256" key="12">
    <source>
        <dbReference type="ARBA" id="ARBA00044502"/>
    </source>
</evidence>
<comment type="subcellular location">
    <subcellularLocation>
        <location evidence="2">Secreted</location>
    </subcellularLocation>
</comment>
<keyword evidence="11" id="KW-0624">Polysaccharide degradation</keyword>
<keyword evidence="10" id="KW-0119">Carbohydrate metabolism</keyword>
<comment type="caution">
    <text evidence="17">The sequence shown here is derived from an EMBL/GenBank/DDBJ whole genome shotgun (WGS) entry which is preliminary data.</text>
</comment>
<keyword evidence="9" id="KW-0503">Monooxygenase</keyword>
<evidence type="ECO:0000256" key="8">
    <source>
        <dbReference type="ARBA" id="ARBA00023008"/>
    </source>
</evidence>
<dbReference type="Gene3D" id="2.70.50.70">
    <property type="match status" value="1"/>
</dbReference>
<proteinExistence type="inferred from homology"/>
<dbReference type="PANTHER" id="PTHR33353:SF10">
    <property type="entry name" value="ENDO-BETA-1,4-GLUCANASE D"/>
    <property type="match status" value="1"/>
</dbReference>
<protein>
    <recommendedName>
        <fullName evidence="14">lytic cellulose monooxygenase (C4-dehydrogenating)</fullName>
        <ecNumber evidence="14">1.14.99.56</ecNumber>
    </recommendedName>
</protein>
<keyword evidence="7" id="KW-0560">Oxidoreductase</keyword>
<keyword evidence="4" id="KW-0479">Metal-binding</keyword>
<name>A0ABY6UQV1_BIOOC</name>
<dbReference type="EC" id="1.14.99.56" evidence="14"/>
<keyword evidence="8" id="KW-0186">Copper</keyword>
<keyword evidence="6" id="KW-0136">Cellulose degradation</keyword>
<evidence type="ECO:0000313" key="17">
    <source>
        <dbReference type="EMBL" id="VUC32361.1"/>
    </source>
</evidence>
<evidence type="ECO:0000256" key="4">
    <source>
        <dbReference type="ARBA" id="ARBA00022723"/>
    </source>
</evidence>
<evidence type="ECO:0000256" key="3">
    <source>
        <dbReference type="ARBA" id="ARBA00022525"/>
    </source>
</evidence>
<evidence type="ECO:0000256" key="6">
    <source>
        <dbReference type="ARBA" id="ARBA00023001"/>
    </source>
</evidence>
<evidence type="ECO:0000256" key="10">
    <source>
        <dbReference type="ARBA" id="ARBA00023277"/>
    </source>
</evidence>
<evidence type="ECO:0000256" key="7">
    <source>
        <dbReference type="ARBA" id="ARBA00023002"/>
    </source>
</evidence>
<accession>A0ABY6UQV1</accession>
<evidence type="ECO:0000256" key="9">
    <source>
        <dbReference type="ARBA" id="ARBA00023033"/>
    </source>
</evidence>
<feature type="signal peptide" evidence="16">
    <location>
        <begin position="1"/>
        <end position="20"/>
    </location>
</feature>
<evidence type="ECO:0000313" key="18">
    <source>
        <dbReference type="Proteomes" id="UP000766486"/>
    </source>
</evidence>
<evidence type="ECO:0000256" key="14">
    <source>
        <dbReference type="ARBA" id="ARBA00047174"/>
    </source>
</evidence>
<evidence type="ECO:0000256" key="5">
    <source>
        <dbReference type="ARBA" id="ARBA00022729"/>
    </source>
</evidence>
<gene>
    <name evidence="17" type="ORF">CLO192961_LOCUS328604</name>
</gene>
<feature type="region of interest" description="Disordered" evidence="15">
    <location>
        <begin position="71"/>
        <end position="97"/>
    </location>
</feature>
<evidence type="ECO:0000256" key="2">
    <source>
        <dbReference type="ARBA" id="ARBA00004613"/>
    </source>
</evidence>
<sequence>MASTSFAASTLVSMFFYACAQVEVTGNSASSMPGQAVKILGVYTADDTAVNFSVWGSSTSYNAIPGPDVIPGGTMRGSSDGASGDKAETVSGGVESNLTTSAPAVATSTKAASASSTAVESIPTTTQSNFLGACSSFHARRHGSRQV</sequence>
<dbReference type="PANTHER" id="PTHR33353">
    <property type="entry name" value="PUTATIVE (AFU_ORTHOLOGUE AFUA_1G12560)-RELATED"/>
    <property type="match status" value="1"/>
</dbReference>
<dbReference type="EMBL" id="CABFNS010000851">
    <property type="protein sequence ID" value="VUC32361.1"/>
    <property type="molecule type" value="Genomic_DNA"/>
</dbReference>
<comment type="cofactor">
    <cofactor evidence="1">
        <name>Cu(2+)</name>
        <dbReference type="ChEBI" id="CHEBI:29036"/>
    </cofactor>
</comment>
<feature type="chain" id="PRO_5045229204" description="lytic cellulose monooxygenase (C4-dehydrogenating)" evidence="16">
    <location>
        <begin position="21"/>
        <end position="147"/>
    </location>
</feature>